<feature type="region of interest" description="Disordered" evidence="1">
    <location>
        <begin position="557"/>
        <end position="605"/>
    </location>
</feature>
<evidence type="ECO:0000313" key="3">
    <source>
        <dbReference type="RefSeq" id="XP_022762838.1"/>
    </source>
</evidence>
<keyword evidence="2" id="KW-1185">Reference proteome</keyword>
<sequence>MDESLINGGPGEEVIGDDFYENIEAPKFVDFTAPNRCRTENDDRYWFCLRVGCDQKHEEEMDSEAIYKNFVLRVMAARSPSVRLRKALYRKDSSSNLECPRTVPAKSSKSRVSRLAMISSIPQKMGEAKVKVRPVPKQSATTPNVKAAKQSSTKALTTPRNRKGLSNPGTFQSVRNPKPTTIEVPKNRVVAKALVFHSPKRAVKLKKSVELSSSLRKICRGMEKVEITEKNTLGCKKPLDASRKQLRGREVKSRVYDSLHFQNQKKQEAKSVRCSKKKNKGKDLQLPTKGPMCHKLNEKYSTEMEIEAKSKDCSLEVCSTSSISKNPSEGLMQVIAEKVKFSSDTSRNNMNSLSNSEGMNSGDDDDVPKSQNEGHGEINARSSQEEKIEPCFKDKEIPEATESDDKENALASYIEVSESKIDDKENASASDENRKLNFTTGKLMKNDVLGKHETSKSIQKVTKVMSKTLKENSTSVVKGAQGMKYRKPKLTNPKPFRFRTDERGILKETNLEKKHLQAPLKETTTFPGSQGGKSWRKHQNVQINENCPGQIENVNCAHESSDNKSDTRTLKEPPQTIKTSSSGISEGTIERKLSTTPKKRTVPMHQKTKFPSLLEKGQDKVAQKSEGRFEKNKLPSIKQLVRPRGVASSRKKLVSPMKPGQLGVIKEMSPTVSIRKGKHQILTRVELP</sequence>
<accession>A0A6P6ADD9</accession>
<feature type="compositionally biased region" description="Polar residues" evidence="1">
    <location>
        <begin position="167"/>
        <end position="179"/>
    </location>
</feature>
<feature type="compositionally biased region" description="Polar residues" evidence="1">
    <location>
        <begin position="342"/>
        <end position="359"/>
    </location>
</feature>
<evidence type="ECO:0000313" key="2">
    <source>
        <dbReference type="Proteomes" id="UP000515121"/>
    </source>
</evidence>
<dbReference type="RefSeq" id="XP_022762838.1">
    <property type="nucleotide sequence ID" value="XM_022907103.1"/>
</dbReference>
<name>A0A6P6ADD9_DURZI</name>
<feature type="compositionally biased region" description="Basic and acidic residues" evidence="1">
    <location>
        <begin position="372"/>
        <end position="391"/>
    </location>
</feature>
<feature type="compositionally biased region" description="Polar residues" evidence="1">
    <location>
        <begin position="576"/>
        <end position="585"/>
    </location>
</feature>
<evidence type="ECO:0000256" key="1">
    <source>
        <dbReference type="SAM" id="MobiDB-lite"/>
    </source>
</evidence>
<organism evidence="2 3">
    <name type="scientific">Durio zibethinus</name>
    <name type="common">Durian</name>
    <dbReference type="NCBI Taxonomy" id="66656"/>
    <lineage>
        <taxon>Eukaryota</taxon>
        <taxon>Viridiplantae</taxon>
        <taxon>Streptophyta</taxon>
        <taxon>Embryophyta</taxon>
        <taxon>Tracheophyta</taxon>
        <taxon>Spermatophyta</taxon>
        <taxon>Magnoliopsida</taxon>
        <taxon>eudicotyledons</taxon>
        <taxon>Gunneridae</taxon>
        <taxon>Pentapetalae</taxon>
        <taxon>rosids</taxon>
        <taxon>malvids</taxon>
        <taxon>Malvales</taxon>
        <taxon>Malvaceae</taxon>
        <taxon>Helicteroideae</taxon>
        <taxon>Durio</taxon>
    </lineage>
</organism>
<feature type="compositionally biased region" description="Basic and acidic residues" evidence="1">
    <location>
        <begin position="559"/>
        <end position="571"/>
    </location>
</feature>
<feature type="region of interest" description="Disordered" evidence="1">
    <location>
        <begin position="342"/>
        <end position="391"/>
    </location>
</feature>
<dbReference type="OrthoDB" id="785936at2759"/>
<feature type="compositionally biased region" description="Polar residues" evidence="1">
    <location>
        <begin position="138"/>
        <end position="159"/>
    </location>
</feature>
<dbReference type="PANTHER" id="PTHR37241">
    <property type="entry name" value="NEUROFILAMENT HEAVY PROTEIN"/>
    <property type="match status" value="1"/>
</dbReference>
<reference evidence="3" key="1">
    <citation type="submission" date="2025-08" db="UniProtKB">
        <authorList>
            <consortium name="RefSeq"/>
        </authorList>
    </citation>
    <scope>IDENTIFICATION</scope>
    <source>
        <tissue evidence="3">Fruit stalk</tissue>
    </source>
</reference>
<protein>
    <submittedName>
        <fullName evidence="3">Uncharacterized protein LOC111308633</fullName>
    </submittedName>
</protein>
<dbReference type="KEGG" id="dzi:111308633"/>
<dbReference type="PANTHER" id="PTHR37241:SF1">
    <property type="entry name" value="NEUROFILAMENT HEAVY PROTEIN"/>
    <property type="match status" value="1"/>
</dbReference>
<dbReference type="Proteomes" id="UP000515121">
    <property type="component" value="Unplaced"/>
</dbReference>
<proteinExistence type="predicted"/>
<feature type="region of interest" description="Disordered" evidence="1">
    <location>
        <begin position="127"/>
        <end position="180"/>
    </location>
</feature>
<dbReference type="GeneID" id="111308633"/>
<gene>
    <name evidence="3" type="primary">LOC111308633</name>
</gene>
<feature type="region of interest" description="Disordered" evidence="1">
    <location>
        <begin position="267"/>
        <end position="290"/>
    </location>
</feature>
<dbReference type="AlphaFoldDB" id="A0A6P6ADD9"/>